<sequence>VREKLNQLIVEMLEKGIHYEDAQREFERRFITGALARSRGNLSHAAELLGMHRNTVSRKVAQYRIRRTPLKVKVRHHSKAPKSAA</sequence>
<dbReference type="Gene3D" id="1.10.10.60">
    <property type="entry name" value="Homeodomain-like"/>
    <property type="match status" value="1"/>
</dbReference>
<protein>
    <recommendedName>
        <fullName evidence="1">DNA binding HTH domain-containing protein</fullName>
    </recommendedName>
</protein>
<dbReference type="SUPFAM" id="SSF46689">
    <property type="entry name" value="Homeodomain-like"/>
    <property type="match status" value="1"/>
</dbReference>
<dbReference type="EMBL" id="UINC01001970">
    <property type="protein sequence ID" value="SUZ91386.1"/>
    <property type="molecule type" value="Genomic_DNA"/>
</dbReference>
<dbReference type="InterPro" id="IPR002197">
    <property type="entry name" value="HTH_Fis"/>
</dbReference>
<evidence type="ECO:0000259" key="1">
    <source>
        <dbReference type="Pfam" id="PF02954"/>
    </source>
</evidence>
<feature type="non-terminal residue" evidence="2">
    <location>
        <position position="1"/>
    </location>
</feature>
<organism evidence="2">
    <name type="scientific">marine metagenome</name>
    <dbReference type="NCBI Taxonomy" id="408172"/>
    <lineage>
        <taxon>unclassified sequences</taxon>
        <taxon>metagenomes</taxon>
        <taxon>ecological metagenomes</taxon>
    </lineage>
</organism>
<feature type="domain" description="DNA binding HTH" evidence="1">
    <location>
        <begin position="24"/>
        <end position="63"/>
    </location>
</feature>
<dbReference type="GO" id="GO:0043565">
    <property type="term" value="F:sequence-specific DNA binding"/>
    <property type="evidence" value="ECO:0007669"/>
    <property type="project" value="InterPro"/>
</dbReference>
<dbReference type="AlphaFoldDB" id="A0A381RHU1"/>
<dbReference type="Pfam" id="PF02954">
    <property type="entry name" value="HTH_8"/>
    <property type="match status" value="1"/>
</dbReference>
<name>A0A381RHU1_9ZZZZ</name>
<reference evidence="2" key="1">
    <citation type="submission" date="2018-05" db="EMBL/GenBank/DDBJ databases">
        <authorList>
            <person name="Lanie J.A."/>
            <person name="Ng W.-L."/>
            <person name="Kazmierczak K.M."/>
            <person name="Andrzejewski T.M."/>
            <person name="Davidsen T.M."/>
            <person name="Wayne K.J."/>
            <person name="Tettelin H."/>
            <person name="Glass J.I."/>
            <person name="Rusch D."/>
            <person name="Podicherti R."/>
            <person name="Tsui H.-C.T."/>
            <person name="Winkler M.E."/>
        </authorList>
    </citation>
    <scope>NUCLEOTIDE SEQUENCE</scope>
</reference>
<accession>A0A381RHU1</accession>
<proteinExistence type="predicted"/>
<dbReference type="PRINTS" id="PR01590">
    <property type="entry name" value="HTHFIS"/>
</dbReference>
<dbReference type="InterPro" id="IPR009057">
    <property type="entry name" value="Homeodomain-like_sf"/>
</dbReference>
<evidence type="ECO:0000313" key="2">
    <source>
        <dbReference type="EMBL" id="SUZ91386.1"/>
    </source>
</evidence>
<gene>
    <name evidence="2" type="ORF">METZ01_LOCUS44240</name>
</gene>